<proteinExistence type="predicted"/>
<protein>
    <recommendedName>
        <fullName evidence="3">Lipoprotein</fullName>
    </recommendedName>
</protein>
<accession>A0ABP7Y254</accession>
<dbReference type="Proteomes" id="UP001501333">
    <property type="component" value="Unassembled WGS sequence"/>
</dbReference>
<name>A0ABP7Y254_9FLAO</name>
<gene>
    <name evidence="1" type="ORF">GCM10022250_18670</name>
</gene>
<dbReference type="PROSITE" id="PS51257">
    <property type="entry name" value="PROKAR_LIPOPROTEIN"/>
    <property type="match status" value="1"/>
</dbReference>
<evidence type="ECO:0000313" key="2">
    <source>
        <dbReference type="Proteomes" id="UP001501333"/>
    </source>
</evidence>
<comment type="caution">
    <text evidence="1">The sequence shown here is derived from an EMBL/GenBank/DDBJ whole genome shotgun (WGS) entry which is preliminary data.</text>
</comment>
<dbReference type="RefSeq" id="WP_229353843.1">
    <property type="nucleotide sequence ID" value="NZ_BAABAO010000005.1"/>
</dbReference>
<organism evidence="1 2">
    <name type="scientific">Flavobacterium chungbukense</name>
    <dbReference type="NCBI Taxonomy" id="877464"/>
    <lineage>
        <taxon>Bacteria</taxon>
        <taxon>Pseudomonadati</taxon>
        <taxon>Bacteroidota</taxon>
        <taxon>Flavobacteriia</taxon>
        <taxon>Flavobacteriales</taxon>
        <taxon>Flavobacteriaceae</taxon>
        <taxon>Flavobacterium</taxon>
    </lineage>
</organism>
<keyword evidence="2" id="KW-1185">Reference proteome</keyword>
<evidence type="ECO:0000313" key="1">
    <source>
        <dbReference type="EMBL" id="GAA4129177.1"/>
    </source>
</evidence>
<reference evidence="2" key="1">
    <citation type="journal article" date="2019" name="Int. J. Syst. Evol. Microbiol.">
        <title>The Global Catalogue of Microorganisms (GCM) 10K type strain sequencing project: providing services to taxonomists for standard genome sequencing and annotation.</title>
        <authorList>
            <consortium name="The Broad Institute Genomics Platform"/>
            <consortium name="The Broad Institute Genome Sequencing Center for Infectious Disease"/>
            <person name="Wu L."/>
            <person name="Ma J."/>
        </authorList>
    </citation>
    <scope>NUCLEOTIDE SEQUENCE [LARGE SCALE GENOMIC DNA]</scope>
    <source>
        <strain evidence="2">JCM 17386</strain>
    </source>
</reference>
<dbReference type="EMBL" id="BAABAO010000005">
    <property type="protein sequence ID" value="GAA4129177.1"/>
    <property type="molecule type" value="Genomic_DNA"/>
</dbReference>
<evidence type="ECO:0008006" key="3">
    <source>
        <dbReference type="Google" id="ProtNLM"/>
    </source>
</evidence>
<sequence>MNKTHFLLFFSYLILTACNQKAEVTSVIKNPKKEITAETYSKDEIEGTYNADGCDLSLIISKIKNDYQYVFKTNVRTLKGKATYSKNSSGEEYITLEGIQWDEYEGDISNENNSTSQKELEIPIGIYALYTRDTLTIQNYGNAMNSYTKISECGLKYIQLTKSNSKK</sequence>